<accession>A0A381TH75</accession>
<name>A0A381TH75_9ZZZZ</name>
<dbReference type="EMBL" id="UINC01004516">
    <property type="protein sequence ID" value="SVA14898.1"/>
    <property type="molecule type" value="Genomic_DNA"/>
</dbReference>
<gene>
    <name evidence="1" type="ORF">METZ01_LOCUS67752</name>
</gene>
<reference evidence="1" key="1">
    <citation type="submission" date="2018-05" db="EMBL/GenBank/DDBJ databases">
        <authorList>
            <person name="Lanie J.A."/>
            <person name="Ng W.-L."/>
            <person name="Kazmierczak K.M."/>
            <person name="Andrzejewski T.M."/>
            <person name="Davidsen T.M."/>
            <person name="Wayne K.J."/>
            <person name="Tettelin H."/>
            <person name="Glass J.I."/>
            <person name="Rusch D."/>
            <person name="Podicherti R."/>
            <person name="Tsui H.-C.T."/>
            <person name="Winkler M.E."/>
        </authorList>
    </citation>
    <scope>NUCLEOTIDE SEQUENCE</scope>
</reference>
<organism evidence="1">
    <name type="scientific">marine metagenome</name>
    <dbReference type="NCBI Taxonomy" id="408172"/>
    <lineage>
        <taxon>unclassified sequences</taxon>
        <taxon>metagenomes</taxon>
        <taxon>ecological metagenomes</taxon>
    </lineage>
</organism>
<sequence length="97" mass="11285">MEEVTIKIEGQSFRATEVISDLRIAVETLYGPMKMVGFWDRSQSIHLCPFLERHQDCPHTEPTEETVFADYEKTLQRERQASLAIRFPHANVTLYLS</sequence>
<dbReference type="AlphaFoldDB" id="A0A381TH75"/>
<proteinExistence type="predicted"/>
<protein>
    <submittedName>
        <fullName evidence="1">Uncharacterized protein</fullName>
    </submittedName>
</protein>
<evidence type="ECO:0000313" key="1">
    <source>
        <dbReference type="EMBL" id="SVA14898.1"/>
    </source>
</evidence>